<feature type="repeat" description="WD" evidence="3">
    <location>
        <begin position="703"/>
        <end position="744"/>
    </location>
</feature>
<evidence type="ECO:0000259" key="4">
    <source>
        <dbReference type="Pfam" id="PF24883"/>
    </source>
</evidence>
<dbReference type="AlphaFoldDB" id="A0A9P4WGB8"/>
<feature type="repeat" description="WD" evidence="3">
    <location>
        <begin position="661"/>
        <end position="702"/>
    </location>
</feature>
<keyword evidence="2" id="KW-0677">Repeat</keyword>
<feature type="domain" description="Nephrocystin 3-like N-terminal" evidence="4">
    <location>
        <begin position="71"/>
        <end position="173"/>
    </location>
</feature>
<dbReference type="EMBL" id="SWKV01000150">
    <property type="protein sequence ID" value="KAF3031416.1"/>
    <property type="molecule type" value="Genomic_DNA"/>
</dbReference>
<reference evidence="5" key="1">
    <citation type="submission" date="2019-04" db="EMBL/GenBank/DDBJ databases">
        <title>Sequencing of skin fungus with MAO and IRED activity.</title>
        <authorList>
            <person name="Marsaioli A.J."/>
            <person name="Bonatto J.M.C."/>
            <person name="Reis Junior O."/>
        </authorList>
    </citation>
    <scope>NUCLEOTIDE SEQUENCE</scope>
    <source>
        <strain evidence="5">28M1</strain>
    </source>
</reference>
<dbReference type="CDD" id="cd00200">
    <property type="entry name" value="WD40"/>
    <property type="match status" value="1"/>
</dbReference>
<dbReference type="PROSITE" id="PS50294">
    <property type="entry name" value="WD_REPEATS_REGION"/>
    <property type="match status" value="5"/>
</dbReference>
<dbReference type="Gene3D" id="2.130.10.10">
    <property type="entry name" value="YVTN repeat-like/Quinoprotein amine dehydrogenase"/>
    <property type="match status" value="3"/>
</dbReference>
<comment type="caution">
    <text evidence="5">The sequence shown here is derived from an EMBL/GenBank/DDBJ whole genome shotgun (WGS) entry which is preliminary data.</text>
</comment>
<keyword evidence="6" id="KW-1185">Reference proteome</keyword>
<evidence type="ECO:0000256" key="2">
    <source>
        <dbReference type="ARBA" id="ARBA00022737"/>
    </source>
</evidence>
<dbReference type="Proteomes" id="UP000758155">
    <property type="component" value="Unassembled WGS sequence"/>
</dbReference>
<dbReference type="Pfam" id="PF24883">
    <property type="entry name" value="NPHP3_N"/>
    <property type="match status" value="1"/>
</dbReference>
<dbReference type="PANTHER" id="PTHR19848:SF8">
    <property type="entry name" value="F-BOX AND WD REPEAT DOMAIN CONTAINING 7"/>
    <property type="match status" value="1"/>
</dbReference>
<dbReference type="PRINTS" id="PR00320">
    <property type="entry name" value="GPROTEINBRPT"/>
</dbReference>
<feature type="repeat" description="WD" evidence="3">
    <location>
        <begin position="555"/>
        <end position="596"/>
    </location>
</feature>
<dbReference type="Pfam" id="PF00400">
    <property type="entry name" value="WD40"/>
    <property type="match status" value="1"/>
</dbReference>
<organism evidence="5 6">
    <name type="scientific">Didymella heteroderae</name>
    <dbReference type="NCBI Taxonomy" id="1769908"/>
    <lineage>
        <taxon>Eukaryota</taxon>
        <taxon>Fungi</taxon>
        <taxon>Dikarya</taxon>
        <taxon>Ascomycota</taxon>
        <taxon>Pezizomycotina</taxon>
        <taxon>Dothideomycetes</taxon>
        <taxon>Pleosporomycetidae</taxon>
        <taxon>Pleosporales</taxon>
        <taxon>Pleosporineae</taxon>
        <taxon>Didymellaceae</taxon>
        <taxon>Didymella</taxon>
    </lineage>
</organism>
<evidence type="ECO:0000256" key="1">
    <source>
        <dbReference type="ARBA" id="ARBA00022574"/>
    </source>
</evidence>
<dbReference type="PANTHER" id="PTHR19848">
    <property type="entry name" value="WD40 REPEAT PROTEIN"/>
    <property type="match status" value="1"/>
</dbReference>
<dbReference type="InterPro" id="IPR056884">
    <property type="entry name" value="NPHP3-like_N"/>
</dbReference>
<gene>
    <name evidence="5" type="ORF">E8E12_001743</name>
</gene>
<proteinExistence type="predicted"/>
<feature type="repeat" description="WD" evidence="3">
    <location>
        <begin position="619"/>
        <end position="660"/>
    </location>
</feature>
<protein>
    <recommendedName>
        <fullName evidence="4">Nephrocystin 3-like N-terminal domain-containing protein</fullName>
    </recommendedName>
</protein>
<evidence type="ECO:0000313" key="6">
    <source>
        <dbReference type="Proteomes" id="UP000758155"/>
    </source>
</evidence>
<dbReference type="PROSITE" id="PS00678">
    <property type="entry name" value="WD_REPEATS_1"/>
    <property type="match status" value="5"/>
</dbReference>
<sequence length="911" mass="100915">MTVTARVSGNIAEPGSTQINNVSLNTTYTTDELDRACLHALRCPNTLEVKIRLKEKDKLLYKSIEWVNTNYELNTIEGIIKGLILCLVKQQKELCEPLRHQWDNDNRRFREDLTSWRALWSIFLEILDRCKSQRIYVVIDALDECQDNDMTAFLQLVVRTGLNSKVKWLLTSRPFDSAGRELLSASDQVMVSLELNSSHVSKAVKSYIAEKVAWLDRRDRYGPALRKQVEAELTEKAEDTYLWVSLVCKRLDGVTRSDVLATIEELPPGLTPFYRRIFDNLREGERAVVEPSVRLLQVMLTAYRPLREEEVSSATGLSLEDAAIDLLVDRCASFVRKQGASIEFVHQSARDFLAHEAQTILSSYGRWEHGEIALSCLQYLSQQLKVNLVHLPRPDSKRGPKSRLPNVARKGPLDKVDYAATFWAQHLADAMPNSLIADALEDQGKVVTFLRAKLLEWFECLSLLDQLPRGLQAMRGLAVTNNPGSSLSVFVQDATRFLLRHYYTIATWPLQIYSSAIILSPQTSVVRIANLGKIPRWLKTLPLVEATWAPLVQTLRGHSDSVTAVAFSPDGKHIASGSYDKIVKLWDAATGDYKKTLEGHSSSVTALWDAATGDCKKTLEGHSSWVTAVAFSPDGKHIASGSYDKTVKLWDAATGDYKKTLEGHSSSVTAVAFSPDGKHIASGSDDETVKLWDAATGDYKKTLEGHSSPVTAVAFSPDGKHIASGSGDNTVKLWDAATGDCKKTLEGHSSRVTAVAFSPDGKHIASGSDDETVKLWDIGKALRPSKFLGNTLNSHLKYRSKREIKTSRVVTILKYSADGRKLVSDVGSFTVDGVAQGIQHGCDSTSLDDLWMDNTWLCCGNMRLLQLTSDSEPTSHDTSGDQATVGMSNGLVLRFGIERKRLDATLRDSVA</sequence>
<dbReference type="PROSITE" id="PS50082">
    <property type="entry name" value="WD_REPEATS_2"/>
    <property type="match status" value="5"/>
</dbReference>
<dbReference type="InterPro" id="IPR020472">
    <property type="entry name" value="WD40_PAC1"/>
</dbReference>
<evidence type="ECO:0000313" key="5">
    <source>
        <dbReference type="EMBL" id="KAF3031416.1"/>
    </source>
</evidence>
<dbReference type="InterPro" id="IPR001680">
    <property type="entry name" value="WD40_rpt"/>
</dbReference>
<dbReference type="OrthoDB" id="538223at2759"/>
<dbReference type="InterPro" id="IPR015943">
    <property type="entry name" value="WD40/YVTN_repeat-like_dom_sf"/>
</dbReference>
<dbReference type="InterPro" id="IPR036322">
    <property type="entry name" value="WD40_repeat_dom_sf"/>
</dbReference>
<dbReference type="SUPFAM" id="SSF50978">
    <property type="entry name" value="WD40 repeat-like"/>
    <property type="match status" value="1"/>
</dbReference>
<name>A0A9P4WGB8_9PLEO</name>
<keyword evidence="1 3" id="KW-0853">WD repeat</keyword>
<accession>A0A9P4WGB8</accession>
<dbReference type="Pfam" id="PF25173">
    <property type="entry name" value="Beta-prop_WDR3_1st"/>
    <property type="match status" value="1"/>
</dbReference>
<dbReference type="InterPro" id="IPR019775">
    <property type="entry name" value="WD40_repeat_CS"/>
</dbReference>
<evidence type="ECO:0000256" key="3">
    <source>
        <dbReference type="PROSITE-ProRule" id="PRU00221"/>
    </source>
</evidence>
<dbReference type="SMART" id="SM00320">
    <property type="entry name" value="WD40"/>
    <property type="match status" value="5"/>
</dbReference>
<feature type="repeat" description="WD" evidence="3">
    <location>
        <begin position="745"/>
        <end position="778"/>
    </location>
</feature>